<comment type="subcellular location">
    <subcellularLocation>
        <location evidence="1">Membrane</location>
        <topology evidence="1">Multi-pass membrane protein</topology>
    </subcellularLocation>
</comment>
<evidence type="ECO:0000256" key="2">
    <source>
        <dbReference type="ARBA" id="ARBA00009773"/>
    </source>
</evidence>
<dbReference type="Pfam" id="PF01594">
    <property type="entry name" value="AI-2E_transport"/>
    <property type="match status" value="1"/>
</dbReference>
<evidence type="ECO:0000313" key="7">
    <source>
        <dbReference type="EMBL" id="HIZ79435.1"/>
    </source>
</evidence>
<feature type="transmembrane region" description="Helical" evidence="6">
    <location>
        <begin position="287"/>
        <end position="313"/>
    </location>
</feature>
<evidence type="ECO:0000256" key="4">
    <source>
        <dbReference type="ARBA" id="ARBA00022989"/>
    </source>
</evidence>
<dbReference type="Proteomes" id="UP000824101">
    <property type="component" value="Unassembled WGS sequence"/>
</dbReference>
<feature type="transmembrane region" description="Helical" evidence="6">
    <location>
        <begin position="333"/>
        <end position="355"/>
    </location>
</feature>
<comment type="similarity">
    <text evidence="2">Belongs to the autoinducer-2 exporter (AI-2E) (TC 2.A.86) family.</text>
</comment>
<sequence>MCSRTAGKECGKNAAEKTIMDPRKTETRRAFIINCVYFVLLAGIVFLLLRNFLPMFAPFLIGFVLASLLTPLIRIISRKWKIRQSVAAVAVLVLCYAVIFALICFFGSRFIGFLQNQAMKLPEYYGNFLEPGLAQLSERILASFPESEGTIESLLSSLENSVQSAVTDISGVLIGLGASWIVGFPGFLIQLIFTVISSFFFTLDLERVTKFILRQFRPERRNMILEIVISSKVVIWKILCVYALMMTITFFELYAGFTILNIPMAPLLALLVAIVDILPVLGTGTVLIPWGLILLILGDTVLGVGILLLYLIITVVRQTLEPKIIGQQVGLHPIITLLCIYAGAQLIGVVGIFAFPVIATVIKKLNDEGTIHVIR</sequence>
<name>A0A9D2GIC6_9FIRM</name>
<evidence type="ECO:0000313" key="8">
    <source>
        <dbReference type="Proteomes" id="UP000824101"/>
    </source>
</evidence>
<dbReference type="PANTHER" id="PTHR21716">
    <property type="entry name" value="TRANSMEMBRANE PROTEIN"/>
    <property type="match status" value="1"/>
</dbReference>
<evidence type="ECO:0000256" key="3">
    <source>
        <dbReference type="ARBA" id="ARBA00022692"/>
    </source>
</evidence>
<dbReference type="PANTHER" id="PTHR21716:SF68">
    <property type="entry name" value="TRANSPORT PROTEIN YTVI-RELATED"/>
    <property type="match status" value="1"/>
</dbReference>
<proteinExistence type="inferred from homology"/>
<dbReference type="AlphaFoldDB" id="A0A9D2GIC6"/>
<gene>
    <name evidence="7" type="primary">ytvI</name>
    <name evidence="7" type="ORF">IAA17_06565</name>
</gene>
<dbReference type="NCBIfam" id="TIGR02872">
    <property type="entry name" value="spore_ytvI"/>
    <property type="match status" value="1"/>
</dbReference>
<evidence type="ECO:0000256" key="6">
    <source>
        <dbReference type="SAM" id="Phobius"/>
    </source>
</evidence>
<dbReference type="InterPro" id="IPR002549">
    <property type="entry name" value="AI-2E-like"/>
</dbReference>
<keyword evidence="4 6" id="KW-1133">Transmembrane helix</keyword>
<dbReference type="InterPro" id="IPR014227">
    <property type="entry name" value="YtvI-like"/>
</dbReference>
<feature type="transmembrane region" description="Helical" evidence="6">
    <location>
        <begin position="55"/>
        <end position="76"/>
    </location>
</feature>
<reference evidence="7" key="2">
    <citation type="submission" date="2021-04" db="EMBL/GenBank/DDBJ databases">
        <authorList>
            <person name="Gilroy R."/>
        </authorList>
    </citation>
    <scope>NUCLEOTIDE SEQUENCE</scope>
    <source>
        <strain evidence="7">ChiBcec1-1093</strain>
    </source>
</reference>
<comment type="caution">
    <text evidence="7">The sequence shown here is derived from an EMBL/GenBank/DDBJ whole genome shotgun (WGS) entry which is preliminary data.</text>
</comment>
<feature type="transmembrane region" description="Helical" evidence="6">
    <location>
        <begin position="224"/>
        <end position="248"/>
    </location>
</feature>
<organism evidence="7 8">
    <name type="scientific">Candidatus Lachnoclostridium stercorigallinarum</name>
    <dbReference type="NCBI Taxonomy" id="2838634"/>
    <lineage>
        <taxon>Bacteria</taxon>
        <taxon>Bacillati</taxon>
        <taxon>Bacillota</taxon>
        <taxon>Clostridia</taxon>
        <taxon>Lachnospirales</taxon>
        <taxon>Lachnospiraceae</taxon>
    </lineage>
</organism>
<dbReference type="GO" id="GO:0016020">
    <property type="term" value="C:membrane"/>
    <property type="evidence" value="ECO:0007669"/>
    <property type="project" value="UniProtKB-SubCell"/>
</dbReference>
<reference evidence="7" key="1">
    <citation type="journal article" date="2021" name="PeerJ">
        <title>Extensive microbial diversity within the chicken gut microbiome revealed by metagenomics and culture.</title>
        <authorList>
            <person name="Gilroy R."/>
            <person name="Ravi A."/>
            <person name="Getino M."/>
            <person name="Pursley I."/>
            <person name="Horton D.L."/>
            <person name="Alikhan N.F."/>
            <person name="Baker D."/>
            <person name="Gharbi K."/>
            <person name="Hall N."/>
            <person name="Watson M."/>
            <person name="Adriaenssens E.M."/>
            <person name="Foster-Nyarko E."/>
            <person name="Jarju S."/>
            <person name="Secka A."/>
            <person name="Antonio M."/>
            <person name="Oren A."/>
            <person name="Chaudhuri R.R."/>
            <person name="La Ragione R."/>
            <person name="Hildebrand F."/>
            <person name="Pallen M.J."/>
        </authorList>
    </citation>
    <scope>NUCLEOTIDE SEQUENCE</scope>
    <source>
        <strain evidence="7">ChiBcec1-1093</strain>
    </source>
</reference>
<keyword evidence="5 6" id="KW-0472">Membrane</keyword>
<dbReference type="EMBL" id="DXBC01000102">
    <property type="protein sequence ID" value="HIZ79435.1"/>
    <property type="molecule type" value="Genomic_DNA"/>
</dbReference>
<evidence type="ECO:0000256" key="1">
    <source>
        <dbReference type="ARBA" id="ARBA00004141"/>
    </source>
</evidence>
<dbReference type="GO" id="GO:0055085">
    <property type="term" value="P:transmembrane transport"/>
    <property type="evidence" value="ECO:0007669"/>
    <property type="project" value="TreeGrafter"/>
</dbReference>
<feature type="transmembrane region" description="Helical" evidence="6">
    <location>
        <begin position="180"/>
        <end position="203"/>
    </location>
</feature>
<protein>
    <submittedName>
        <fullName evidence="7">Sporulation integral membrane protein YtvI</fullName>
    </submittedName>
</protein>
<feature type="transmembrane region" description="Helical" evidence="6">
    <location>
        <begin position="88"/>
        <end position="111"/>
    </location>
</feature>
<feature type="transmembrane region" description="Helical" evidence="6">
    <location>
        <begin position="30"/>
        <end position="49"/>
    </location>
</feature>
<keyword evidence="3 6" id="KW-0812">Transmembrane</keyword>
<accession>A0A9D2GIC6</accession>
<feature type="transmembrane region" description="Helical" evidence="6">
    <location>
        <begin position="254"/>
        <end position="275"/>
    </location>
</feature>
<evidence type="ECO:0000256" key="5">
    <source>
        <dbReference type="ARBA" id="ARBA00023136"/>
    </source>
</evidence>